<dbReference type="CDD" id="cd08271">
    <property type="entry name" value="MDR5"/>
    <property type="match status" value="1"/>
</dbReference>
<dbReference type="SUPFAM" id="SSF50129">
    <property type="entry name" value="GroES-like"/>
    <property type="match status" value="1"/>
</dbReference>
<evidence type="ECO:0000313" key="3">
    <source>
        <dbReference type="EMBL" id="CCC03529.1"/>
    </source>
</evidence>
<dbReference type="Pfam" id="PF00107">
    <property type="entry name" value="ADH_zinc_N"/>
    <property type="match status" value="1"/>
</dbReference>
<dbReference type="InterPro" id="IPR013149">
    <property type="entry name" value="ADH-like_C"/>
</dbReference>
<evidence type="ECO:0000256" key="1">
    <source>
        <dbReference type="ARBA" id="ARBA00022857"/>
    </source>
</evidence>
<dbReference type="InterPro" id="IPR011032">
    <property type="entry name" value="GroES-like_sf"/>
</dbReference>
<feature type="domain" description="Enoyl reductase (ER)" evidence="2">
    <location>
        <begin position="12"/>
        <end position="325"/>
    </location>
</feature>
<accession>F8KD61</accession>
<reference evidence="3" key="2">
    <citation type="submission" date="2011-05" db="EMBL/GenBank/DDBJ databases">
        <authorList>
            <person name="Davey R."/>
        </authorList>
    </citation>
    <scope>NUCLEOTIDE SEQUENCE</scope>
    <source>
        <strain evidence="3">ATCC 53608</strain>
    </source>
</reference>
<dbReference type="InterPro" id="IPR013154">
    <property type="entry name" value="ADH-like_N"/>
</dbReference>
<protein>
    <submittedName>
        <fullName evidence="3">Oxidoreductase</fullName>
    </submittedName>
</protein>
<proteinExistence type="predicted"/>
<accession>A0A0S4NKU7</accession>
<dbReference type="InterPro" id="IPR051603">
    <property type="entry name" value="Zinc-ADH_QOR/CCCR"/>
</dbReference>
<sequence length="328" mass="34925">MKALVVEKAADRSLQDLNFAEVSVPTPAEHEVLIKVHAAGLNPVDYKIVEGGVSAWQYPHILGLDVAGEIVGVGQGVTNWHVGDRVSGHGDLTQNGCFAEYVTAPTYELAKIPDSVSYEVAASVLCGALTAYEAIERKANFSNVNTVLVHAGAGGVGSIAIQLAKLHGCKVLTTVSSSKCNYVKQLAPDTIINYQTEDVDKELAALTDGLGVDLIIDTVGKKEAELDLRRLAYNGRLVTIVDVPSLDNVPIFDRGLGMDIVNLGGAHLSGNPYQQADLGRMNAEMLKLIANGDIKPLIEKVIPFDQIIDGLTAIKNHEVVGKLVAKID</sequence>
<dbReference type="HOGENOM" id="CLU_026673_3_3_9"/>
<organism evidence="3">
    <name type="scientific">Limosilactobacillus reuteri subsp. suis (strain ATCC 53608 / LMG 31752 / 1063)</name>
    <name type="common">Lactobacillus reuteri</name>
    <dbReference type="NCBI Taxonomy" id="927703"/>
    <lineage>
        <taxon>Bacteria</taxon>
        <taxon>Bacillati</taxon>
        <taxon>Bacillota</taxon>
        <taxon>Bacilli</taxon>
        <taxon>Lactobacillales</taxon>
        <taxon>Lactobacillaceae</taxon>
        <taxon>Limosilactobacillus</taxon>
    </lineage>
</organism>
<dbReference type="Pfam" id="PF08240">
    <property type="entry name" value="ADH_N"/>
    <property type="match status" value="1"/>
</dbReference>
<dbReference type="SUPFAM" id="SSF51735">
    <property type="entry name" value="NAD(P)-binding Rossmann-fold domains"/>
    <property type="match status" value="1"/>
</dbReference>
<dbReference type="Gene3D" id="3.40.50.720">
    <property type="entry name" value="NAD(P)-binding Rossmann-like Domain"/>
    <property type="match status" value="1"/>
</dbReference>
<name>A0A0S4NKU7_LIMR5</name>
<gene>
    <name evidence="3" type="ORF">LRATCC53608_0777</name>
</gene>
<dbReference type="InterPro" id="IPR036291">
    <property type="entry name" value="NAD(P)-bd_dom_sf"/>
</dbReference>
<dbReference type="EMBL" id="FR854363">
    <property type="protein sequence ID" value="CCC03529.1"/>
    <property type="molecule type" value="Genomic_DNA"/>
</dbReference>
<dbReference type="PANTHER" id="PTHR44154">
    <property type="entry name" value="QUINONE OXIDOREDUCTASE"/>
    <property type="match status" value="1"/>
</dbReference>
<reference evidence="3" key="1">
    <citation type="journal article" date="2011" name="J. Bacteriol.">
        <title>Genome sequence of the vertebrate gut symbiont Lactobacillus reuteri ATCC 53608.</title>
        <authorList>
            <person name="Heavens D."/>
            <person name="Tailford L.E."/>
            <person name="Crossman L."/>
            <person name="Jeffers F."/>
            <person name="Mackenzie D.A."/>
            <person name="Caccamo M."/>
            <person name="Juge N."/>
        </authorList>
    </citation>
    <scope>NUCLEOTIDE SEQUENCE [LARGE SCALE GENOMIC DNA]</scope>
    <source>
        <strain evidence="3">ATCC 53608</strain>
    </source>
</reference>
<dbReference type="PANTHER" id="PTHR44154:SF1">
    <property type="entry name" value="QUINONE OXIDOREDUCTASE"/>
    <property type="match status" value="1"/>
</dbReference>
<dbReference type="GO" id="GO:0016491">
    <property type="term" value="F:oxidoreductase activity"/>
    <property type="evidence" value="ECO:0007669"/>
    <property type="project" value="InterPro"/>
</dbReference>
<evidence type="ECO:0000259" key="2">
    <source>
        <dbReference type="SMART" id="SM00829"/>
    </source>
</evidence>
<dbReference type="SMART" id="SM00829">
    <property type="entry name" value="PKS_ER"/>
    <property type="match status" value="1"/>
</dbReference>
<dbReference type="AlphaFoldDB" id="A0A0S4NKU7"/>
<dbReference type="InterPro" id="IPR020843">
    <property type="entry name" value="ER"/>
</dbReference>
<keyword evidence="1" id="KW-0521">NADP</keyword>
<dbReference type="RefSeq" id="WP_003675082.1">
    <property type="nucleotide sequence ID" value="NZ_JBKZCG010000004.1"/>
</dbReference>
<dbReference type="Gene3D" id="3.90.180.10">
    <property type="entry name" value="Medium-chain alcohol dehydrogenases, catalytic domain"/>
    <property type="match status" value="1"/>
</dbReference>